<dbReference type="PANTHER" id="PTHR24252:SF7">
    <property type="entry name" value="HYALIN"/>
    <property type="match status" value="1"/>
</dbReference>
<dbReference type="InterPro" id="IPR009003">
    <property type="entry name" value="Peptidase_S1_PA"/>
</dbReference>
<evidence type="ECO:0000256" key="7">
    <source>
        <dbReference type="ARBA" id="ARBA00023136"/>
    </source>
</evidence>
<keyword evidence="6 12" id="KW-1133">Transmembrane helix</keyword>
<evidence type="ECO:0000256" key="6">
    <source>
        <dbReference type="ARBA" id="ARBA00022989"/>
    </source>
</evidence>
<dbReference type="Pfam" id="PF00057">
    <property type="entry name" value="Ldl_recept_a"/>
    <property type="match status" value="4"/>
</dbReference>
<sequence length="1059" mass="116151">GAAAVRAAPSCCRPSQLRSRHAGFGGTSPAALGRRRSADGPAAPAAGGEPPPCSASSCAWGPAFHPTWIPDTHPPRSPHPEQKVHEMEAVGIIEPSNSPWASMDVLVKKKDWTMYHASYVQALHGSTLVYSFDDTLASLEWAVQGTSHRKQVPPDLTMPLINLSNLRLLVSTPTCSRPDLNQPGLACTLDGMLLSCVLVFAKRGFQGHGEHESITFLSKHEKGPPERRKAAVVVVVLVVLLAVAAMVAVLVWFFAVRPRSPDKGKDQQSSDMCVFSGHMRLVDVPYSEAYEDPASPEFNSTASALQDILKKTFSKDPLLSKYHNKSVISAFSDGVLAYHWTRFVVPPADKAILPKLTEVLVLDVLRRGIRMEGKRSSVQPFTITDVTASGTGWMSRACTYRPPDGQGPPSPFSPPECIVRLTASGTTQNFTSPGYPEQYPLQTRCQWHIRSPRSNVILVKFPKFYMADDCSNSYVFIYDSLSPEESQAITQKCGQRPPTNPLEVVSSGNMMLINLVTANDQRKGFEGQYTAIPLSSVKSCGGVLTSLSGNISSPYYPSFYPPSVDCTWTINVPKGMNIRVKFLMFRMKEPGVNPRVCNKDYVLILGTRYCGERSVLALSSANNSMVIQFHSDQSYTDKGFLAQYSAYDPKNPCPGQFACSTGICIVKELQCDGWNDCGDMSDERKCQCEDDHFQCTNGICKPKYWLCDQVNDCGDNSDEEHCSCKKNQIRCGDGTCLPQDVSCDGKKDCLDGSDEVSCKDPTGICSDFTFTCKSGQCLNKINAECDKVSDCPDGSDEEGCASLAVSDCGKRPYKHNRIVGGQNADVGEWPWQVSLHYQTSGHVCGASIISDKWLLSAAHCFVSSEPAYHEPSNWLTYSGMQDQEKDDANVQIREVPDHHHAHRLQPDDVRQRHRRAGADEAAGLLQLHLPSVSAGQLARLPGRDAVLGDWLGVTPRRRVLDNLVPWTLVASGRVSRILQKAEVKIINDTVCDMINEGQVTSRMLCSGFLSGGVDACQLVAAATRQEVFSIKETWTCRGIRPSFSRKMKSESSPQSLEDK</sequence>
<protein>
    <recommendedName>
        <fullName evidence="18">Zmp:0000001114</fullName>
    </recommendedName>
</protein>
<keyword evidence="3" id="KW-0732">Signal</keyword>
<evidence type="ECO:0000256" key="2">
    <source>
        <dbReference type="ARBA" id="ARBA00022692"/>
    </source>
</evidence>
<dbReference type="InterPro" id="IPR036055">
    <property type="entry name" value="LDL_receptor-like_sf"/>
</dbReference>
<feature type="disulfide bond" evidence="10">
    <location>
        <begin position="765"/>
        <end position="777"/>
    </location>
</feature>
<dbReference type="PROSITE" id="PS50024">
    <property type="entry name" value="SEA"/>
    <property type="match status" value="1"/>
</dbReference>
<dbReference type="InterPro" id="IPR043504">
    <property type="entry name" value="Peptidase_S1_PA_chymotrypsin"/>
</dbReference>
<dbReference type="Gene3D" id="2.40.10.10">
    <property type="entry name" value="Trypsin-like serine proteases"/>
    <property type="match status" value="2"/>
</dbReference>
<dbReference type="Pfam" id="PF00089">
    <property type="entry name" value="Trypsin"/>
    <property type="match status" value="1"/>
</dbReference>
<gene>
    <name evidence="16" type="ORF">P4O66_018035</name>
</gene>
<dbReference type="InterPro" id="IPR023415">
    <property type="entry name" value="LDLR_class-A_CS"/>
</dbReference>
<dbReference type="PROSITE" id="PS50240">
    <property type="entry name" value="TRYPSIN_DOM"/>
    <property type="match status" value="1"/>
</dbReference>
<feature type="non-terminal residue" evidence="16">
    <location>
        <position position="1"/>
    </location>
</feature>
<feature type="domain" description="SEA" evidence="14">
    <location>
        <begin position="271"/>
        <end position="385"/>
    </location>
</feature>
<dbReference type="InterPro" id="IPR001254">
    <property type="entry name" value="Trypsin_dom"/>
</dbReference>
<dbReference type="Gene3D" id="4.10.400.10">
    <property type="entry name" value="Low-density Lipoprotein Receptor"/>
    <property type="match status" value="4"/>
</dbReference>
<dbReference type="PROSITE" id="PS50068">
    <property type="entry name" value="LDLRA_2"/>
    <property type="match status" value="4"/>
</dbReference>
<feature type="disulfide bond" evidence="10">
    <location>
        <begin position="731"/>
        <end position="749"/>
    </location>
</feature>
<dbReference type="CDD" id="cd00112">
    <property type="entry name" value="LDLa"/>
    <property type="match status" value="4"/>
</dbReference>
<keyword evidence="7 12" id="KW-0472">Membrane</keyword>
<dbReference type="GO" id="GO:0016020">
    <property type="term" value="C:membrane"/>
    <property type="evidence" value="ECO:0007669"/>
    <property type="project" value="UniProtKB-SubCell"/>
</dbReference>
<feature type="domain" description="CUB" evidence="13">
    <location>
        <begin position="540"/>
        <end position="647"/>
    </location>
</feature>
<feature type="disulfide bond" evidence="10">
    <location>
        <begin position="688"/>
        <end position="700"/>
    </location>
</feature>
<keyword evidence="4" id="KW-0677">Repeat</keyword>
<evidence type="ECO:0000256" key="1">
    <source>
        <dbReference type="ARBA" id="ARBA00004606"/>
    </source>
</evidence>
<feature type="disulfide bond" evidence="10">
    <location>
        <begin position="659"/>
        <end position="677"/>
    </location>
</feature>
<dbReference type="InterPro" id="IPR002172">
    <property type="entry name" value="LDrepeatLR_classA_rpt"/>
</dbReference>
<dbReference type="InterPro" id="IPR036364">
    <property type="entry name" value="SEA_dom_sf"/>
</dbReference>
<organism evidence="16 17">
    <name type="scientific">Electrophorus voltai</name>
    <dbReference type="NCBI Taxonomy" id="2609070"/>
    <lineage>
        <taxon>Eukaryota</taxon>
        <taxon>Metazoa</taxon>
        <taxon>Chordata</taxon>
        <taxon>Craniata</taxon>
        <taxon>Vertebrata</taxon>
        <taxon>Euteleostomi</taxon>
        <taxon>Actinopterygii</taxon>
        <taxon>Neopterygii</taxon>
        <taxon>Teleostei</taxon>
        <taxon>Ostariophysi</taxon>
        <taxon>Gymnotiformes</taxon>
        <taxon>Gymnotoidei</taxon>
        <taxon>Gymnotidae</taxon>
        <taxon>Electrophorus</taxon>
    </lineage>
</organism>
<dbReference type="Gene3D" id="3.10.10.10">
    <property type="entry name" value="HIV Type 1 Reverse Transcriptase, subunit A, domain 1"/>
    <property type="match status" value="1"/>
</dbReference>
<feature type="compositionally biased region" description="Low complexity" evidence="11">
    <location>
        <begin position="39"/>
        <end position="57"/>
    </location>
</feature>
<feature type="domain" description="CUB" evidence="13">
    <location>
        <begin position="417"/>
        <end position="532"/>
    </location>
</feature>
<dbReference type="Pfam" id="PF00431">
    <property type="entry name" value="CUB"/>
    <property type="match status" value="2"/>
</dbReference>
<dbReference type="InterPro" id="IPR000082">
    <property type="entry name" value="SEA_dom"/>
</dbReference>
<evidence type="ECO:0000256" key="5">
    <source>
        <dbReference type="ARBA" id="ARBA00022968"/>
    </source>
</evidence>
<feature type="disulfide bond" evidence="10">
    <location>
        <begin position="724"/>
        <end position="736"/>
    </location>
</feature>
<dbReference type="SMART" id="SM00042">
    <property type="entry name" value="CUB"/>
    <property type="match status" value="2"/>
</dbReference>
<feature type="transmembrane region" description="Helical" evidence="12">
    <location>
        <begin position="230"/>
        <end position="255"/>
    </location>
</feature>
<dbReference type="SMART" id="SM00192">
    <property type="entry name" value="LDLa"/>
    <property type="match status" value="4"/>
</dbReference>
<comment type="caution">
    <text evidence="10">Lacks conserved residue(s) required for the propagation of feature annotation.</text>
</comment>
<evidence type="ECO:0000256" key="9">
    <source>
        <dbReference type="ARBA" id="ARBA00023180"/>
    </source>
</evidence>
<keyword evidence="17" id="KW-1185">Reference proteome</keyword>
<evidence type="ECO:0000313" key="16">
    <source>
        <dbReference type="EMBL" id="KAK1786331.1"/>
    </source>
</evidence>
<evidence type="ECO:0000256" key="11">
    <source>
        <dbReference type="SAM" id="MobiDB-lite"/>
    </source>
</evidence>
<comment type="caution">
    <text evidence="16">The sequence shown here is derived from an EMBL/GenBank/DDBJ whole genome shotgun (WGS) entry which is preliminary data.</text>
</comment>
<dbReference type="InterPro" id="IPR018114">
    <property type="entry name" value="TRYPSIN_HIS"/>
</dbReference>
<feature type="disulfide bond" evidence="10">
    <location>
        <begin position="785"/>
        <end position="800"/>
    </location>
</feature>
<dbReference type="Gene3D" id="2.60.120.290">
    <property type="entry name" value="Spermadhesin, CUB domain"/>
    <property type="match status" value="2"/>
</dbReference>
<dbReference type="SUPFAM" id="SSF57424">
    <property type="entry name" value="LDL receptor-like module"/>
    <property type="match status" value="4"/>
</dbReference>
<feature type="disulfide bond" evidence="10">
    <location>
        <begin position="707"/>
        <end position="722"/>
    </location>
</feature>
<dbReference type="InterPro" id="IPR035914">
    <property type="entry name" value="Sperma_CUB_dom_sf"/>
</dbReference>
<evidence type="ECO:0000259" key="14">
    <source>
        <dbReference type="PROSITE" id="PS50024"/>
    </source>
</evidence>
<evidence type="ECO:0000256" key="3">
    <source>
        <dbReference type="ARBA" id="ARBA00022729"/>
    </source>
</evidence>
<dbReference type="AlphaFoldDB" id="A0AAD9DLP4"/>
<evidence type="ECO:0000256" key="10">
    <source>
        <dbReference type="PROSITE-ProRule" id="PRU00124"/>
    </source>
</evidence>
<dbReference type="PANTHER" id="PTHR24252">
    <property type="entry name" value="ACROSIN-RELATED"/>
    <property type="match status" value="1"/>
</dbReference>
<dbReference type="Gene3D" id="3.30.70.960">
    <property type="entry name" value="SEA domain"/>
    <property type="match status" value="1"/>
</dbReference>
<feature type="disulfide bond" evidence="10">
    <location>
        <begin position="743"/>
        <end position="758"/>
    </location>
</feature>
<feature type="disulfide bond" evidence="10">
    <location>
        <begin position="671"/>
        <end position="686"/>
    </location>
</feature>
<dbReference type="PROSITE" id="PS01209">
    <property type="entry name" value="LDLRA_1"/>
    <property type="match status" value="1"/>
</dbReference>
<dbReference type="GO" id="GO:0006508">
    <property type="term" value="P:proteolysis"/>
    <property type="evidence" value="ECO:0007669"/>
    <property type="project" value="UniProtKB-KW"/>
</dbReference>
<dbReference type="PRINTS" id="PR00261">
    <property type="entry name" value="LDLRECEPTOR"/>
</dbReference>
<evidence type="ECO:0000259" key="13">
    <source>
        <dbReference type="PROSITE" id="PS01180"/>
    </source>
</evidence>
<dbReference type="SMART" id="SM00020">
    <property type="entry name" value="Tryp_SPc"/>
    <property type="match status" value="1"/>
</dbReference>
<keyword evidence="5" id="KW-0735">Signal-anchor</keyword>
<dbReference type="PROSITE" id="PS01180">
    <property type="entry name" value="CUB"/>
    <property type="match status" value="2"/>
</dbReference>
<dbReference type="Pfam" id="PF01390">
    <property type="entry name" value="SEA"/>
    <property type="match status" value="1"/>
</dbReference>
<dbReference type="SUPFAM" id="SSF82671">
    <property type="entry name" value="SEA domain"/>
    <property type="match status" value="1"/>
</dbReference>
<dbReference type="PROSITE" id="PS00134">
    <property type="entry name" value="TRYPSIN_HIS"/>
    <property type="match status" value="1"/>
</dbReference>
<dbReference type="InterPro" id="IPR000859">
    <property type="entry name" value="CUB_dom"/>
</dbReference>
<evidence type="ECO:0000313" key="17">
    <source>
        <dbReference type="Proteomes" id="UP001239994"/>
    </source>
</evidence>
<evidence type="ECO:0008006" key="18">
    <source>
        <dbReference type="Google" id="ProtNLM"/>
    </source>
</evidence>
<comment type="subcellular location">
    <subcellularLocation>
        <location evidence="1">Membrane</location>
        <topology evidence="1">Single-pass type II membrane protein</topology>
    </subcellularLocation>
</comment>
<name>A0AAD9DLP4_9TELE</name>
<dbReference type="SUPFAM" id="SSF50494">
    <property type="entry name" value="Trypsin-like serine proteases"/>
    <property type="match status" value="1"/>
</dbReference>
<dbReference type="GO" id="GO:0004252">
    <property type="term" value="F:serine-type endopeptidase activity"/>
    <property type="evidence" value="ECO:0007669"/>
    <property type="project" value="InterPro"/>
</dbReference>
<evidence type="ECO:0000256" key="8">
    <source>
        <dbReference type="ARBA" id="ARBA00023157"/>
    </source>
</evidence>
<evidence type="ECO:0000256" key="12">
    <source>
        <dbReference type="SAM" id="Phobius"/>
    </source>
</evidence>
<accession>A0AAD9DLP4</accession>
<dbReference type="FunFam" id="4.10.400.10:FF:000117">
    <property type="entry name" value="Suppressor of tumorigenicity 14 protein homolog"/>
    <property type="match status" value="1"/>
</dbReference>
<dbReference type="Proteomes" id="UP001239994">
    <property type="component" value="Unassembled WGS sequence"/>
</dbReference>
<dbReference type="CDD" id="cd00041">
    <property type="entry name" value="CUB"/>
    <property type="match status" value="2"/>
</dbReference>
<keyword evidence="9" id="KW-0325">Glycoprotein</keyword>
<dbReference type="SUPFAM" id="SSF49854">
    <property type="entry name" value="Spermadhesin, CUB domain"/>
    <property type="match status" value="2"/>
</dbReference>
<feature type="domain" description="Peptidase S1" evidence="15">
    <location>
        <begin position="818"/>
        <end position="1059"/>
    </location>
</feature>
<keyword evidence="2 12" id="KW-0812">Transmembrane</keyword>
<reference evidence="16" key="1">
    <citation type="submission" date="2023-03" db="EMBL/GenBank/DDBJ databases">
        <title>Electrophorus voltai genome.</title>
        <authorList>
            <person name="Bian C."/>
        </authorList>
    </citation>
    <scope>NUCLEOTIDE SEQUENCE</scope>
    <source>
        <strain evidence="16">CB-2022</strain>
        <tissue evidence="16">Muscle</tissue>
    </source>
</reference>
<evidence type="ECO:0000256" key="4">
    <source>
        <dbReference type="ARBA" id="ARBA00022737"/>
    </source>
</evidence>
<dbReference type="FunFam" id="2.60.120.290:FF:000003">
    <property type="entry name" value="Neuropilin"/>
    <property type="match status" value="1"/>
</dbReference>
<proteinExistence type="predicted"/>
<evidence type="ECO:0000259" key="15">
    <source>
        <dbReference type="PROSITE" id="PS50240"/>
    </source>
</evidence>
<feature type="disulfide bond" evidence="10">
    <location>
        <begin position="695"/>
        <end position="713"/>
    </location>
</feature>
<dbReference type="EMBL" id="JAROKS010000025">
    <property type="protein sequence ID" value="KAK1786331.1"/>
    <property type="molecule type" value="Genomic_DNA"/>
</dbReference>
<keyword evidence="8 10" id="KW-1015">Disulfide bond</keyword>
<feature type="region of interest" description="Disordered" evidence="11">
    <location>
        <begin position="1"/>
        <end position="57"/>
    </location>
</feature>